<dbReference type="FunFam" id="3.40.50.2300:FF:000001">
    <property type="entry name" value="DNA-binding response regulator PhoB"/>
    <property type="match status" value="1"/>
</dbReference>
<accession>A0A934MMQ6</accession>
<evidence type="ECO:0000256" key="1">
    <source>
        <dbReference type="ARBA" id="ARBA00004496"/>
    </source>
</evidence>
<dbReference type="FunFam" id="1.10.10.10:FF:000018">
    <property type="entry name" value="DNA-binding response regulator ResD"/>
    <property type="match status" value="1"/>
</dbReference>
<gene>
    <name evidence="11" type="ORF">JFN88_20585</name>
</gene>
<evidence type="ECO:0000259" key="10">
    <source>
        <dbReference type="PROSITE" id="PS51755"/>
    </source>
</evidence>
<dbReference type="SMART" id="SM00862">
    <property type="entry name" value="Trans_reg_C"/>
    <property type="match status" value="1"/>
</dbReference>
<evidence type="ECO:0000256" key="6">
    <source>
        <dbReference type="ARBA" id="ARBA00023163"/>
    </source>
</evidence>
<protein>
    <submittedName>
        <fullName evidence="11">Response regulator transcription factor</fullName>
    </submittedName>
</protein>
<dbReference type="GO" id="GO:0000976">
    <property type="term" value="F:transcription cis-regulatory region binding"/>
    <property type="evidence" value="ECO:0007669"/>
    <property type="project" value="TreeGrafter"/>
</dbReference>
<dbReference type="PANTHER" id="PTHR48111:SF1">
    <property type="entry name" value="TWO-COMPONENT RESPONSE REGULATOR ORR33"/>
    <property type="match status" value="1"/>
</dbReference>
<dbReference type="SUPFAM" id="SSF46894">
    <property type="entry name" value="C-terminal effector domain of the bipartite response regulators"/>
    <property type="match status" value="1"/>
</dbReference>
<dbReference type="InterPro" id="IPR011006">
    <property type="entry name" value="CheY-like_superfamily"/>
</dbReference>
<dbReference type="InterPro" id="IPR001867">
    <property type="entry name" value="OmpR/PhoB-type_DNA-bd"/>
</dbReference>
<comment type="subcellular location">
    <subcellularLocation>
        <location evidence="1">Cytoplasm</location>
    </subcellularLocation>
</comment>
<reference evidence="11" key="1">
    <citation type="submission" date="2020-12" db="EMBL/GenBank/DDBJ databases">
        <authorList>
            <person name="Huq M.A."/>
        </authorList>
    </citation>
    <scope>NUCLEOTIDE SEQUENCE</scope>
    <source>
        <strain evidence="11">MAHUQ-46</strain>
    </source>
</reference>
<dbReference type="Pfam" id="PF00486">
    <property type="entry name" value="Trans_reg_C"/>
    <property type="match status" value="1"/>
</dbReference>
<dbReference type="PROSITE" id="PS51755">
    <property type="entry name" value="OMPR_PHOB"/>
    <property type="match status" value="1"/>
</dbReference>
<name>A0A934MMQ6_9BACL</name>
<feature type="modified residue" description="4-aspartylphosphate" evidence="7">
    <location>
        <position position="54"/>
    </location>
</feature>
<feature type="domain" description="OmpR/PhoB-type" evidence="10">
    <location>
        <begin position="135"/>
        <end position="234"/>
    </location>
</feature>
<proteinExistence type="predicted"/>
<dbReference type="Gene3D" id="1.10.10.10">
    <property type="entry name" value="Winged helix-like DNA-binding domain superfamily/Winged helix DNA-binding domain"/>
    <property type="match status" value="1"/>
</dbReference>
<dbReference type="RefSeq" id="WP_199021140.1">
    <property type="nucleotide sequence ID" value="NZ_JAELUP010000103.1"/>
</dbReference>
<dbReference type="InterPro" id="IPR001789">
    <property type="entry name" value="Sig_transdc_resp-reg_receiver"/>
</dbReference>
<feature type="domain" description="Response regulatory" evidence="9">
    <location>
        <begin position="5"/>
        <end position="118"/>
    </location>
</feature>
<sequence>MKETHILVVDDEPEITELIGLYLAREGFTVHVADNGNDALRLEQEVKPDLMILDILLKHMDGIEVCRQLRKYSSVPILFISCKSDDNDIIHGLTVGGDDYITKPFSPSQLVARVKAHLRRLELQRKAMAEGAQEECMLVFDGMIIDLDARSVHIDGRQATLSVKEFDLLTYLAQRPNKAVQIDHLYEVVWGAESNGDTRTLMVHISNLRKKIEPDPANPVYVMTVRGIGYKFATKEGITHVYR</sequence>
<comment type="caution">
    <text evidence="11">The sequence shown here is derived from an EMBL/GenBank/DDBJ whole genome shotgun (WGS) entry which is preliminary data.</text>
</comment>
<dbReference type="InterPro" id="IPR036388">
    <property type="entry name" value="WH-like_DNA-bd_sf"/>
</dbReference>
<dbReference type="GO" id="GO:0000156">
    <property type="term" value="F:phosphorelay response regulator activity"/>
    <property type="evidence" value="ECO:0007669"/>
    <property type="project" value="TreeGrafter"/>
</dbReference>
<dbReference type="GO" id="GO:0006355">
    <property type="term" value="P:regulation of DNA-templated transcription"/>
    <property type="evidence" value="ECO:0007669"/>
    <property type="project" value="InterPro"/>
</dbReference>
<keyword evidence="6" id="KW-0804">Transcription</keyword>
<evidence type="ECO:0000313" key="12">
    <source>
        <dbReference type="Proteomes" id="UP000640274"/>
    </source>
</evidence>
<evidence type="ECO:0000259" key="9">
    <source>
        <dbReference type="PROSITE" id="PS50110"/>
    </source>
</evidence>
<organism evidence="11 12">
    <name type="scientific">Paenibacillus roseus</name>
    <dbReference type="NCBI Taxonomy" id="2798579"/>
    <lineage>
        <taxon>Bacteria</taxon>
        <taxon>Bacillati</taxon>
        <taxon>Bacillota</taxon>
        <taxon>Bacilli</taxon>
        <taxon>Bacillales</taxon>
        <taxon>Paenibacillaceae</taxon>
        <taxon>Paenibacillus</taxon>
    </lineage>
</organism>
<keyword evidence="3" id="KW-0902">Two-component regulatory system</keyword>
<dbReference type="InterPro" id="IPR016032">
    <property type="entry name" value="Sig_transdc_resp-reg_C-effctor"/>
</dbReference>
<dbReference type="Proteomes" id="UP000640274">
    <property type="component" value="Unassembled WGS sequence"/>
</dbReference>
<keyword evidence="4" id="KW-0805">Transcription regulation</keyword>
<evidence type="ECO:0000256" key="7">
    <source>
        <dbReference type="PROSITE-ProRule" id="PRU00169"/>
    </source>
</evidence>
<dbReference type="InterPro" id="IPR039420">
    <property type="entry name" value="WalR-like"/>
</dbReference>
<dbReference type="SMART" id="SM00448">
    <property type="entry name" value="REC"/>
    <property type="match status" value="1"/>
</dbReference>
<dbReference type="SUPFAM" id="SSF52172">
    <property type="entry name" value="CheY-like"/>
    <property type="match status" value="1"/>
</dbReference>
<dbReference type="Gene3D" id="3.40.50.2300">
    <property type="match status" value="1"/>
</dbReference>
<evidence type="ECO:0000256" key="3">
    <source>
        <dbReference type="ARBA" id="ARBA00023012"/>
    </source>
</evidence>
<dbReference type="Pfam" id="PF00072">
    <property type="entry name" value="Response_reg"/>
    <property type="match status" value="1"/>
</dbReference>
<keyword evidence="2 7" id="KW-0597">Phosphoprotein</keyword>
<dbReference type="PROSITE" id="PS50110">
    <property type="entry name" value="RESPONSE_REGULATORY"/>
    <property type="match status" value="1"/>
</dbReference>
<dbReference type="EMBL" id="JAELUP010000103">
    <property type="protein sequence ID" value="MBJ6363610.1"/>
    <property type="molecule type" value="Genomic_DNA"/>
</dbReference>
<dbReference type="CDD" id="cd00383">
    <property type="entry name" value="trans_reg_C"/>
    <property type="match status" value="1"/>
</dbReference>
<evidence type="ECO:0000256" key="8">
    <source>
        <dbReference type="PROSITE-ProRule" id="PRU01091"/>
    </source>
</evidence>
<evidence type="ECO:0000313" key="11">
    <source>
        <dbReference type="EMBL" id="MBJ6363610.1"/>
    </source>
</evidence>
<dbReference type="GO" id="GO:0005829">
    <property type="term" value="C:cytosol"/>
    <property type="evidence" value="ECO:0007669"/>
    <property type="project" value="TreeGrafter"/>
</dbReference>
<dbReference type="PANTHER" id="PTHR48111">
    <property type="entry name" value="REGULATOR OF RPOS"/>
    <property type="match status" value="1"/>
</dbReference>
<dbReference type="Gene3D" id="6.10.250.690">
    <property type="match status" value="1"/>
</dbReference>
<dbReference type="AlphaFoldDB" id="A0A934MMQ6"/>
<evidence type="ECO:0000256" key="4">
    <source>
        <dbReference type="ARBA" id="ARBA00023015"/>
    </source>
</evidence>
<keyword evidence="12" id="KW-1185">Reference proteome</keyword>
<keyword evidence="5 8" id="KW-0238">DNA-binding</keyword>
<feature type="DNA-binding region" description="OmpR/PhoB-type" evidence="8">
    <location>
        <begin position="135"/>
        <end position="234"/>
    </location>
</feature>
<dbReference type="GO" id="GO:0032993">
    <property type="term" value="C:protein-DNA complex"/>
    <property type="evidence" value="ECO:0007669"/>
    <property type="project" value="TreeGrafter"/>
</dbReference>
<evidence type="ECO:0000256" key="5">
    <source>
        <dbReference type="ARBA" id="ARBA00023125"/>
    </source>
</evidence>
<evidence type="ECO:0000256" key="2">
    <source>
        <dbReference type="ARBA" id="ARBA00022553"/>
    </source>
</evidence>